<evidence type="ECO:0000313" key="3">
    <source>
        <dbReference type="EnsemblMetazoa" id="ASIC015903-PA"/>
    </source>
</evidence>
<feature type="region of interest" description="Disordered" evidence="1">
    <location>
        <begin position="49"/>
        <end position="72"/>
    </location>
</feature>
<evidence type="ECO:0000313" key="2">
    <source>
        <dbReference type="EMBL" id="KFB47829.1"/>
    </source>
</evidence>
<proteinExistence type="predicted"/>
<accession>A0A084WC85</accession>
<gene>
    <name evidence="2" type="ORF">ZHAS_00015903</name>
</gene>
<reference evidence="2 4" key="1">
    <citation type="journal article" date="2014" name="BMC Genomics">
        <title>Genome sequence of Anopheles sinensis provides insight into genetics basis of mosquito competence for malaria parasites.</title>
        <authorList>
            <person name="Zhou D."/>
            <person name="Zhang D."/>
            <person name="Ding G."/>
            <person name="Shi L."/>
            <person name="Hou Q."/>
            <person name="Ye Y."/>
            <person name="Xu Y."/>
            <person name="Zhou H."/>
            <person name="Xiong C."/>
            <person name="Li S."/>
            <person name="Yu J."/>
            <person name="Hong S."/>
            <person name="Yu X."/>
            <person name="Zou P."/>
            <person name="Chen C."/>
            <person name="Chang X."/>
            <person name="Wang W."/>
            <person name="Lv Y."/>
            <person name="Sun Y."/>
            <person name="Ma L."/>
            <person name="Shen B."/>
            <person name="Zhu C."/>
        </authorList>
    </citation>
    <scope>NUCLEOTIDE SEQUENCE [LARGE SCALE GENOMIC DNA]</scope>
</reference>
<evidence type="ECO:0000256" key="1">
    <source>
        <dbReference type="SAM" id="MobiDB-lite"/>
    </source>
</evidence>
<protein>
    <submittedName>
        <fullName evidence="2 3">Uncharacterized protein</fullName>
    </submittedName>
</protein>
<dbReference type="EnsemblMetazoa" id="ASIC015903-RA">
    <property type="protein sequence ID" value="ASIC015903-PA"/>
    <property type="gene ID" value="ASIC015903"/>
</dbReference>
<evidence type="ECO:0000313" key="4">
    <source>
        <dbReference type="Proteomes" id="UP000030765"/>
    </source>
</evidence>
<dbReference type="AlphaFoldDB" id="A0A084WC85"/>
<sequence length="72" mass="8227">MNQITFVSHDGVCALVVDAARFKGPATIASWRSAWARGHMTLFPPWAMQSPKRQRITRRRRSLPADTPHNDR</sequence>
<feature type="compositionally biased region" description="Basic residues" evidence="1">
    <location>
        <begin position="52"/>
        <end position="62"/>
    </location>
</feature>
<keyword evidence="4" id="KW-1185">Reference proteome</keyword>
<dbReference type="Proteomes" id="UP000030765">
    <property type="component" value="Unassembled WGS sequence"/>
</dbReference>
<organism evidence="2">
    <name type="scientific">Anopheles sinensis</name>
    <name type="common">Mosquito</name>
    <dbReference type="NCBI Taxonomy" id="74873"/>
    <lineage>
        <taxon>Eukaryota</taxon>
        <taxon>Metazoa</taxon>
        <taxon>Ecdysozoa</taxon>
        <taxon>Arthropoda</taxon>
        <taxon>Hexapoda</taxon>
        <taxon>Insecta</taxon>
        <taxon>Pterygota</taxon>
        <taxon>Neoptera</taxon>
        <taxon>Endopterygota</taxon>
        <taxon>Diptera</taxon>
        <taxon>Nematocera</taxon>
        <taxon>Culicoidea</taxon>
        <taxon>Culicidae</taxon>
        <taxon>Anophelinae</taxon>
        <taxon>Anopheles</taxon>
    </lineage>
</organism>
<dbReference type="EMBL" id="KE525334">
    <property type="protein sequence ID" value="KFB47829.1"/>
    <property type="molecule type" value="Genomic_DNA"/>
</dbReference>
<name>A0A084WC85_ANOSI</name>
<reference evidence="3" key="2">
    <citation type="submission" date="2020-05" db="UniProtKB">
        <authorList>
            <consortium name="EnsemblMetazoa"/>
        </authorList>
    </citation>
    <scope>IDENTIFICATION</scope>
</reference>
<dbReference type="EMBL" id="ATLV01022595">
    <property type="status" value="NOT_ANNOTATED_CDS"/>
    <property type="molecule type" value="Genomic_DNA"/>
</dbReference>
<dbReference type="VEuPathDB" id="VectorBase:ASIC015903"/>